<dbReference type="Proteomes" id="UP001177670">
    <property type="component" value="Unassembled WGS sequence"/>
</dbReference>
<keyword evidence="3" id="KW-1185">Reference proteome</keyword>
<sequence>MLQVIVTPLSWITATVLDFGHDINLDLATRQETLILNLLYGEIVSNFNHVRIDTKVHICQIKTIRMIRMIELQKIPTRSPLNEGVKRTTRIRTNIGCSTLSFALFEKKKKKKKERDLSKANGRLRVSRFGRRTTEEDRERERENRNGCCGRGTVLGRRNWKTGSSCSTMATTTSQNRRGCPSFATAGSLHPASVTTRGCCERNAARTPRPSFDFAIARIRDT</sequence>
<comment type="caution">
    <text evidence="2">The sequence shown here is derived from an EMBL/GenBank/DDBJ whole genome shotgun (WGS) entry which is preliminary data.</text>
</comment>
<evidence type="ECO:0000313" key="3">
    <source>
        <dbReference type="Proteomes" id="UP001177670"/>
    </source>
</evidence>
<accession>A0AA40GC05</accession>
<reference evidence="2" key="1">
    <citation type="submission" date="2021-10" db="EMBL/GenBank/DDBJ databases">
        <title>Melipona bicolor Genome sequencing and assembly.</title>
        <authorList>
            <person name="Araujo N.S."/>
            <person name="Arias M.C."/>
        </authorList>
    </citation>
    <scope>NUCLEOTIDE SEQUENCE</scope>
    <source>
        <strain evidence="2">USP_2M_L1-L4_2017</strain>
        <tissue evidence="2">Whole body</tissue>
    </source>
</reference>
<evidence type="ECO:0000256" key="1">
    <source>
        <dbReference type="SAM" id="MobiDB-lite"/>
    </source>
</evidence>
<protein>
    <submittedName>
        <fullName evidence="2">Uncharacterized protein</fullName>
    </submittedName>
</protein>
<evidence type="ECO:0000313" key="2">
    <source>
        <dbReference type="EMBL" id="KAK1134929.1"/>
    </source>
</evidence>
<name>A0AA40GC05_9HYME</name>
<dbReference type="EMBL" id="JAHYIQ010000002">
    <property type="protein sequence ID" value="KAK1134929.1"/>
    <property type="molecule type" value="Genomic_DNA"/>
</dbReference>
<feature type="compositionally biased region" description="Basic and acidic residues" evidence="1">
    <location>
        <begin position="132"/>
        <end position="145"/>
    </location>
</feature>
<dbReference type="AlphaFoldDB" id="A0AA40GC05"/>
<proteinExistence type="predicted"/>
<feature type="region of interest" description="Disordered" evidence="1">
    <location>
        <begin position="113"/>
        <end position="145"/>
    </location>
</feature>
<gene>
    <name evidence="2" type="ORF">K0M31_007695</name>
</gene>
<organism evidence="2 3">
    <name type="scientific">Melipona bicolor</name>
    <dbReference type="NCBI Taxonomy" id="60889"/>
    <lineage>
        <taxon>Eukaryota</taxon>
        <taxon>Metazoa</taxon>
        <taxon>Ecdysozoa</taxon>
        <taxon>Arthropoda</taxon>
        <taxon>Hexapoda</taxon>
        <taxon>Insecta</taxon>
        <taxon>Pterygota</taxon>
        <taxon>Neoptera</taxon>
        <taxon>Endopterygota</taxon>
        <taxon>Hymenoptera</taxon>
        <taxon>Apocrita</taxon>
        <taxon>Aculeata</taxon>
        <taxon>Apoidea</taxon>
        <taxon>Anthophila</taxon>
        <taxon>Apidae</taxon>
        <taxon>Melipona</taxon>
    </lineage>
</organism>